<feature type="compositionally biased region" description="Polar residues" evidence="1">
    <location>
        <begin position="228"/>
        <end position="239"/>
    </location>
</feature>
<feature type="region of interest" description="Disordered" evidence="1">
    <location>
        <begin position="225"/>
        <end position="258"/>
    </location>
</feature>
<comment type="caution">
    <text evidence="2">The sequence shown here is derived from an EMBL/GenBank/DDBJ whole genome shotgun (WGS) entry which is preliminary data.</text>
</comment>
<accession>A0A8H2W151</accession>
<feature type="compositionally biased region" description="Basic residues" evidence="1">
    <location>
        <begin position="418"/>
        <end position="428"/>
    </location>
</feature>
<feature type="compositionally biased region" description="Acidic residues" evidence="1">
    <location>
        <begin position="92"/>
        <end position="101"/>
    </location>
</feature>
<proteinExistence type="predicted"/>
<feature type="compositionally biased region" description="Basic and acidic residues" evidence="1">
    <location>
        <begin position="485"/>
        <end position="501"/>
    </location>
</feature>
<evidence type="ECO:0000313" key="3">
    <source>
        <dbReference type="Proteomes" id="UP000624404"/>
    </source>
</evidence>
<evidence type="ECO:0000313" key="2">
    <source>
        <dbReference type="EMBL" id="CAD6448770.1"/>
    </source>
</evidence>
<dbReference type="EMBL" id="CAJHIA010000032">
    <property type="protein sequence ID" value="CAD6448770.1"/>
    <property type="molecule type" value="Genomic_DNA"/>
</dbReference>
<feature type="region of interest" description="Disordered" evidence="1">
    <location>
        <begin position="1"/>
        <end position="44"/>
    </location>
</feature>
<feature type="compositionally biased region" description="Polar residues" evidence="1">
    <location>
        <begin position="71"/>
        <end position="90"/>
    </location>
</feature>
<feature type="region of interest" description="Disordered" evidence="1">
    <location>
        <begin position="67"/>
        <end position="101"/>
    </location>
</feature>
<feature type="region of interest" description="Disordered" evidence="1">
    <location>
        <begin position="405"/>
        <end position="447"/>
    </location>
</feature>
<evidence type="ECO:0000256" key="1">
    <source>
        <dbReference type="SAM" id="MobiDB-lite"/>
    </source>
</evidence>
<dbReference type="Proteomes" id="UP000624404">
    <property type="component" value="Unassembled WGS sequence"/>
</dbReference>
<feature type="compositionally biased region" description="Low complexity" evidence="1">
    <location>
        <begin position="429"/>
        <end position="440"/>
    </location>
</feature>
<feature type="region of interest" description="Disordered" evidence="1">
    <location>
        <begin position="474"/>
        <end position="507"/>
    </location>
</feature>
<gene>
    <name evidence="2" type="ORF">SCLTRI_LOCUS8563</name>
</gene>
<organism evidence="2 3">
    <name type="scientific">Sclerotinia trifoliorum</name>
    <dbReference type="NCBI Taxonomy" id="28548"/>
    <lineage>
        <taxon>Eukaryota</taxon>
        <taxon>Fungi</taxon>
        <taxon>Dikarya</taxon>
        <taxon>Ascomycota</taxon>
        <taxon>Pezizomycotina</taxon>
        <taxon>Leotiomycetes</taxon>
        <taxon>Helotiales</taxon>
        <taxon>Sclerotiniaceae</taxon>
        <taxon>Sclerotinia</taxon>
    </lineage>
</organism>
<keyword evidence="3" id="KW-1185">Reference proteome</keyword>
<protein>
    <submittedName>
        <fullName evidence="2">Cedb5c27-b1fb-48aa-83f3-8719629efd1c</fullName>
    </submittedName>
</protein>
<name>A0A8H2W151_9HELO</name>
<dbReference type="OrthoDB" id="5317787at2759"/>
<sequence>MPQYMRRYTTDHSTSSRNSRRSDESSQESHSTAPTSIYGSPRPSIHQYYAEKPIYYQKDSIELPPYDISPAATQYPRSSQETYASTSPSQEDLFDEPEDFDPEYEVPEYKTVVENNLRPSTAQDFAHFFPSTKRLYIRHDDTSYDGNMNLRVETEDGHGQDKEVIQLFHLRMHDLKNREFSLRRYERSSGREVCHSSMKYAKSAAERRPSSLTRSVSNAFASIRKPSMSRTNSAVSTHKPTGGIKRHDSGYASNSDSDSDVEAFMASKKPAASQIPTNTTKLEFSNYAQVEVKRRGAKASKRYEFEYWGHSYSWKRVVEKDGEGKAISYHLFKGDSGAAVAHIVPELRSPAQIQEEELVGGWVPPCQMWISDRSVLTAVTDVADVIISTGLIALVDDSIKRHFDLKPHSKPTSSHSSHSSHSHSHPHSNSHSNPHTNPTSQSHSPRTQITVPLHPLKMDMEFVNPRTMVEHMFKRRNSGSSNKSPTEEKKKHSPLRYEERVAYMGRV</sequence>
<reference evidence="2" key="1">
    <citation type="submission" date="2020-10" db="EMBL/GenBank/DDBJ databases">
        <authorList>
            <person name="Kusch S."/>
        </authorList>
    </citation>
    <scope>NUCLEOTIDE SEQUENCE</scope>
    <source>
        <strain evidence="2">SwB9</strain>
    </source>
</reference>
<dbReference type="AlphaFoldDB" id="A0A8H2W151"/>